<dbReference type="Proteomes" id="UP000637578">
    <property type="component" value="Unassembled WGS sequence"/>
</dbReference>
<dbReference type="SUPFAM" id="SSF53756">
    <property type="entry name" value="UDP-Glycosyltransferase/glycogen phosphorylase"/>
    <property type="match status" value="1"/>
</dbReference>
<accession>A0A8J3FTN5</accession>
<reference evidence="1" key="2">
    <citation type="submission" date="2020-09" db="EMBL/GenBank/DDBJ databases">
        <authorList>
            <person name="Sun Q."/>
            <person name="Zhou Y."/>
        </authorList>
    </citation>
    <scope>NUCLEOTIDE SEQUENCE</scope>
    <source>
        <strain evidence="1">CGMCC 4.5737</strain>
    </source>
</reference>
<sequence length="375" mass="40139">MKVCFVTTYPLDRRELGGSSWVDRRLLTALGERHDVAVVSVTGPEGARTECGFTVRSAGSVPLEIRSDPARLARVAGSMLFSAQPYQARKFSAFPGWRGAAALLRQSAAGRVVIASGWPGLLLASAAGVPVRAYVAHNVESTIATAHAPWPLRLLGETWRMPRAERALLRYPRRVFTLSRTDATVLQGWGVPAEQLPVPLVPRAQHPTGDAVGFIGKASWPPNEQALAVLLGPVHEQLERWGVPVRLVLAGTGTEAHAGHPRVTALGRVADEADFYRRVGLVVVPRFGASTGISVKMLEAAEFGLPSVVPPELAAAVDPDGPWLAAADPDRTAAVVRRWVAGELAVPVSDWVRRQEAASAAELLVSDPHQPTAIR</sequence>
<dbReference type="AlphaFoldDB" id="A0A8J3FTN5"/>
<gene>
    <name evidence="1" type="ORF">GCM10012275_22190</name>
</gene>
<keyword evidence="2" id="KW-1185">Reference proteome</keyword>
<dbReference type="Pfam" id="PF13692">
    <property type="entry name" value="Glyco_trans_1_4"/>
    <property type="match status" value="1"/>
</dbReference>
<name>A0A8J3FTN5_9PSEU</name>
<reference evidence="1" key="1">
    <citation type="journal article" date="2014" name="Int. J. Syst. Evol. Microbiol.">
        <title>Complete genome sequence of Corynebacterium casei LMG S-19264T (=DSM 44701T), isolated from a smear-ripened cheese.</title>
        <authorList>
            <consortium name="US DOE Joint Genome Institute (JGI-PGF)"/>
            <person name="Walter F."/>
            <person name="Albersmeier A."/>
            <person name="Kalinowski J."/>
            <person name="Ruckert C."/>
        </authorList>
    </citation>
    <scope>NUCLEOTIDE SEQUENCE</scope>
    <source>
        <strain evidence="1">CGMCC 4.5737</strain>
    </source>
</reference>
<evidence type="ECO:0000313" key="1">
    <source>
        <dbReference type="EMBL" id="GGM50875.1"/>
    </source>
</evidence>
<comment type="caution">
    <text evidence="1">The sequence shown here is derived from an EMBL/GenBank/DDBJ whole genome shotgun (WGS) entry which is preliminary data.</text>
</comment>
<evidence type="ECO:0008006" key="3">
    <source>
        <dbReference type="Google" id="ProtNLM"/>
    </source>
</evidence>
<protein>
    <recommendedName>
        <fullName evidence="3">Glycosyltransferase subfamily 4-like N-terminal domain-containing protein</fullName>
    </recommendedName>
</protein>
<organism evidence="1 2">
    <name type="scientific">Longimycelium tulufanense</name>
    <dbReference type="NCBI Taxonomy" id="907463"/>
    <lineage>
        <taxon>Bacteria</taxon>
        <taxon>Bacillati</taxon>
        <taxon>Actinomycetota</taxon>
        <taxon>Actinomycetes</taxon>
        <taxon>Pseudonocardiales</taxon>
        <taxon>Pseudonocardiaceae</taxon>
        <taxon>Longimycelium</taxon>
    </lineage>
</organism>
<evidence type="ECO:0000313" key="2">
    <source>
        <dbReference type="Proteomes" id="UP000637578"/>
    </source>
</evidence>
<dbReference type="EMBL" id="BMMK01000008">
    <property type="protein sequence ID" value="GGM50875.1"/>
    <property type="molecule type" value="Genomic_DNA"/>
</dbReference>
<dbReference type="Gene3D" id="3.40.50.2000">
    <property type="entry name" value="Glycogen Phosphorylase B"/>
    <property type="match status" value="2"/>
</dbReference>
<proteinExistence type="predicted"/>